<organism evidence="2 3">
    <name type="scientific">Roseateles agri</name>
    <dbReference type="NCBI Taxonomy" id="3098619"/>
    <lineage>
        <taxon>Bacteria</taxon>
        <taxon>Pseudomonadati</taxon>
        <taxon>Pseudomonadota</taxon>
        <taxon>Betaproteobacteria</taxon>
        <taxon>Burkholderiales</taxon>
        <taxon>Sphaerotilaceae</taxon>
        <taxon>Roseateles</taxon>
    </lineage>
</organism>
<evidence type="ECO:0000256" key="1">
    <source>
        <dbReference type="SAM" id="MobiDB-lite"/>
    </source>
</evidence>
<protein>
    <submittedName>
        <fullName evidence="2">Uncharacterized protein</fullName>
    </submittedName>
</protein>
<comment type="caution">
    <text evidence="2">The sequence shown here is derived from an EMBL/GenBank/DDBJ whole genome shotgun (WGS) entry which is preliminary data.</text>
</comment>
<reference evidence="2 3" key="1">
    <citation type="submission" date="2023-11" db="EMBL/GenBank/DDBJ databases">
        <title>Paucibacter sp. nov., isolated from fresh soil in Korea.</title>
        <authorList>
            <person name="Le N.T.T."/>
        </authorList>
    </citation>
    <scope>NUCLEOTIDE SEQUENCE [LARGE SCALE GENOMIC DNA]</scope>
    <source>
        <strain evidence="2 3">R3-3</strain>
    </source>
</reference>
<dbReference type="SUPFAM" id="SSF52309">
    <property type="entry name" value="N-(deoxy)ribosyltransferase-like"/>
    <property type="match status" value="1"/>
</dbReference>
<feature type="region of interest" description="Disordered" evidence="1">
    <location>
        <begin position="1"/>
        <end position="40"/>
    </location>
</feature>
<dbReference type="RefSeq" id="WP_320424621.1">
    <property type="nucleotide sequence ID" value="NZ_JAXCLA010000006.1"/>
</dbReference>
<dbReference type="Gene3D" id="3.40.50.450">
    <property type="match status" value="1"/>
</dbReference>
<proteinExistence type="predicted"/>
<dbReference type="EMBL" id="JAXCLA010000006">
    <property type="protein sequence ID" value="MDY0746676.1"/>
    <property type="molecule type" value="Genomic_DNA"/>
</dbReference>
<accession>A0ABU5DK56</accession>
<gene>
    <name evidence="2" type="ORF">SNE35_19340</name>
</gene>
<keyword evidence="3" id="KW-1185">Reference proteome</keyword>
<evidence type="ECO:0000313" key="2">
    <source>
        <dbReference type="EMBL" id="MDY0746676.1"/>
    </source>
</evidence>
<dbReference type="Proteomes" id="UP001285263">
    <property type="component" value="Unassembled WGS sequence"/>
</dbReference>
<evidence type="ECO:0000313" key="3">
    <source>
        <dbReference type="Proteomes" id="UP001285263"/>
    </source>
</evidence>
<name>A0ABU5DK56_9BURK</name>
<sequence length="367" mass="40086">MATKKPVPATSAIKSKLAPRTKRKAASSAPPRRGERVAFPKHSLPRALRIASAILEQNAGKPCTRDEAAKILGLRSAAGAFGVEIASGVKYGLLEQPQPSQIQPSAIARKILRPQSSSDPLEGYREAILLAPVVSDVYQHYRGENIPDDQFFQNALAEKYKVPAESFAEFKQVFIESLEAAQLLSPHGDKTRVIDFSSTTLPAGATTERMKKLERTVSVSSSDSCFVMQPFAAPLGGYYDLIYRPAIEKAGLRPVRADADIFATGKIMDQVWSGINAARVLVAELTTRNPNVYYELGLAHALKKPVVLVSAKEEDVPFDLQHIRVIYYDTADPFWGAKLIEKVAENILSAVKNPEEAIFRNSIAALG</sequence>